<dbReference type="Pfam" id="PF03176">
    <property type="entry name" value="MMPL"/>
    <property type="match status" value="2"/>
</dbReference>
<protein>
    <submittedName>
        <fullName evidence="9">MMPL family transporter</fullName>
    </submittedName>
</protein>
<keyword evidence="5 7" id="KW-1133">Transmembrane helix</keyword>
<keyword evidence="6 7" id="KW-0472">Membrane</keyword>
<dbReference type="PANTHER" id="PTHR33406:SF6">
    <property type="entry name" value="MEMBRANE PROTEIN YDGH-RELATED"/>
    <property type="match status" value="1"/>
</dbReference>
<dbReference type="EMBL" id="JAFIDN010000004">
    <property type="protein sequence ID" value="MBP3192431.1"/>
    <property type="molecule type" value="Genomic_DNA"/>
</dbReference>
<feature type="transmembrane region" description="Helical" evidence="7">
    <location>
        <begin position="741"/>
        <end position="765"/>
    </location>
</feature>
<dbReference type="PANTHER" id="PTHR33406">
    <property type="entry name" value="MEMBRANE PROTEIN MJ1562-RELATED"/>
    <property type="match status" value="1"/>
</dbReference>
<feature type="transmembrane region" description="Helical" evidence="7">
    <location>
        <begin position="640"/>
        <end position="662"/>
    </location>
</feature>
<evidence type="ECO:0000313" key="10">
    <source>
        <dbReference type="Proteomes" id="UP000673975"/>
    </source>
</evidence>
<dbReference type="PROSITE" id="PS50156">
    <property type="entry name" value="SSD"/>
    <property type="match status" value="2"/>
</dbReference>
<feature type="domain" description="SSD" evidence="8">
    <location>
        <begin position="638"/>
        <end position="765"/>
    </location>
</feature>
<feature type="transmembrane region" description="Helical" evidence="7">
    <location>
        <begin position="230"/>
        <end position="249"/>
    </location>
</feature>
<dbReference type="RefSeq" id="WP_210511331.1">
    <property type="nucleotide sequence ID" value="NZ_JAFIDN010000004.1"/>
</dbReference>
<organism evidence="9 10">
    <name type="scientific">Natronogracilivirga saccharolytica</name>
    <dbReference type="NCBI Taxonomy" id="2812953"/>
    <lineage>
        <taxon>Bacteria</taxon>
        <taxon>Pseudomonadati</taxon>
        <taxon>Balneolota</taxon>
        <taxon>Balneolia</taxon>
        <taxon>Balneolales</taxon>
        <taxon>Cyclonatronaceae</taxon>
        <taxon>Natronogracilivirga</taxon>
    </lineage>
</organism>
<evidence type="ECO:0000256" key="6">
    <source>
        <dbReference type="ARBA" id="ARBA00023136"/>
    </source>
</evidence>
<name>A0A8J7S8Y9_9BACT</name>
<dbReference type="Proteomes" id="UP000673975">
    <property type="component" value="Unassembled WGS sequence"/>
</dbReference>
<gene>
    <name evidence="9" type="ORF">NATSA_07135</name>
</gene>
<reference evidence="9" key="1">
    <citation type="submission" date="2021-02" db="EMBL/GenBank/DDBJ databases">
        <title>Natronogracilivirga saccharolytica gen. nov. sp. nov. a new anaerobic, haloalkiliphilic carbohydrate-fermenting bacterium from soda lake and proposing of Cyclonatronumiaceae fam. nov. in the phylum Balneolaeota.</title>
        <authorList>
            <person name="Zhilina T.N."/>
            <person name="Sorokin D.Y."/>
            <person name="Zavarzina D.G."/>
            <person name="Toshchakov S.V."/>
            <person name="Kublanov I.V."/>
        </authorList>
    </citation>
    <scope>NUCLEOTIDE SEQUENCE</scope>
    <source>
        <strain evidence="9">Z-1702</strain>
    </source>
</reference>
<feature type="transmembrane region" description="Helical" evidence="7">
    <location>
        <begin position="414"/>
        <end position="432"/>
    </location>
</feature>
<feature type="domain" description="SSD" evidence="8">
    <location>
        <begin position="259"/>
        <end position="381"/>
    </location>
</feature>
<feature type="transmembrane region" description="Helical" evidence="7">
    <location>
        <begin position="358"/>
        <end position="382"/>
    </location>
</feature>
<evidence type="ECO:0000256" key="2">
    <source>
        <dbReference type="ARBA" id="ARBA00010157"/>
    </source>
</evidence>
<dbReference type="SUPFAM" id="SSF82866">
    <property type="entry name" value="Multidrug efflux transporter AcrB transmembrane domain"/>
    <property type="match status" value="2"/>
</dbReference>
<feature type="transmembrane region" description="Helical" evidence="7">
    <location>
        <begin position="709"/>
        <end position="729"/>
    </location>
</feature>
<dbReference type="Gene3D" id="1.20.1640.10">
    <property type="entry name" value="Multidrug efflux transporter AcrB transmembrane domain"/>
    <property type="match status" value="2"/>
</dbReference>
<evidence type="ECO:0000256" key="1">
    <source>
        <dbReference type="ARBA" id="ARBA00004651"/>
    </source>
</evidence>
<keyword evidence="4 7" id="KW-0812">Transmembrane</keyword>
<comment type="caution">
    <text evidence="9">The sequence shown here is derived from an EMBL/GenBank/DDBJ whole genome shotgun (WGS) entry which is preliminary data.</text>
</comment>
<evidence type="ECO:0000256" key="5">
    <source>
        <dbReference type="ARBA" id="ARBA00022989"/>
    </source>
</evidence>
<feature type="transmembrane region" description="Helical" evidence="7">
    <location>
        <begin position="282"/>
        <end position="303"/>
    </location>
</feature>
<evidence type="ECO:0000256" key="4">
    <source>
        <dbReference type="ARBA" id="ARBA00022692"/>
    </source>
</evidence>
<feature type="transmembrane region" description="Helical" evidence="7">
    <location>
        <begin position="613"/>
        <end position="633"/>
    </location>
</feature>
<dbReference type="GO" id="GO:0005886">
    <property type="term" value="C:plasma membrane"/>
    <property type="evidence" value="ECO:0007669"/>
    <property type="project" value="UniProtKB-SubCell"/>
</dbReference>
<comment type="subcellular location">
    <subcellularLocation>
        <location evidence="1">Cell membrane</location>
        <topology evidence="1">Multi-pass membrane protein</topology>
    </subcellularLocation>
</comment>
<evidence type="ECO:0000313" key="9">
    <source>
        <dbReference type="EMBL" id="MBP3192431.1"/>
    </source>
</evidence>
<feature type="transmembrane region" description="Helical" evidence="7">
    <location>
        <begin position="256"/>
        <end position="276"/>
    </location>
</feature>
<sequence length="796" mass="89283">MIRKNHIDLIIGQILARPRTYLALVAGLAFFAFLPALNVEADFDLEGFYPDDAETIVEFQRISDEFGRDDTSIIVAFRHDSLFTNEHLYRIKRLSEDLEMLPYTKEVRSLWNIREFVRSDDGSLSTDKYLSDDDLDKVQTGENATGRILDDIRSRMLNDPFVYGTFLGSDGTATAIYINLDEQENTFSNRRELISRLEDKLESYRQHYDINVTGLPYFRTQYVETLNREILLYVSVASLLIIIILWLLFRTVIGVLLPISIVWVTILFVVAVLVMTGGHFEIMSSTIAPILLCVGVADSIHMLSKYQDLRLDNKSKKRSLEETILVLGSATLLTSITTAIGFMTLMTSDVMPMRRFGLYTALGVLIAFAVTIFVLPSVLQLIKTRMPVEDKSKVFFRKIGSLLSSTHRTARNHYRIVVSITLLVTALFSIGITQLKTNSRVFDDIGESSHLIQQSRFLDEHIAPQFPLEIIIDTGKEDGAYDPDLLRRIEQLHNMLGEYDEISQSISFATLIKRVDQVMRDHQEDTVPDSRQLVAQYDLLLDLTGASGPSRMNDFENRQTRVIARAYDVGSYRINQMRDDLKPRLDALFPESSVTLTGSTILSADLTGNIVSALTWSIGLAFLFISVIMALLFRNAKLVIISLLPNLIPLIITAGFMGFAGIDIRPSTAVIFTIAFGIAVDDSIHYLARFRMETLRGSDLRQAVKNTTIHTGRAIILTSIILLAGFGVLGTSSFESNMLMGLLTCLTILTALLADLLFLPALIYWMNPDITAGQASALNGKQSVPSEFQRAELSQV</sequence>
<proteinExistence type="inferred from homology"/>
<keyword evidence="10" id="KW-1185">Reference proteome</keyword>
<feature type="transmembrane region" description="Helical" evidence="7">
    <location>
        <begin position="324"/>
        <end position="346"/>
    </location>
</feature>
<feature type="transmembrane region" description="Helical" evidence="7">
    <location>
        <begin position="668"/>
        <end position="688"/>
    </location>
</feature>
<keyword evidence="3" id="KW-1003">Cell membrane</keyword>
<evidence type="ECO:0000256" key="7">
    <source>
        <dbReference type="SAM" id="Phobius"/>
    </source>
</evidence>
<accession>A0A8J7S8Y9</accession>
<dbReference type="InterPro" id="IPR050545">
    <property type="entry name" value="Mycobact_MmpL"/>
</dbReference>
<evidence type="ECO:0000256" key="3">
    <source>
        <dbReference type="ARBA" id="ARBA00022475"/>
    </source>
</evidence>
<comment type="similarity">
    <text evidence="2">Belongs to the resistance-nodulation-cell division (RND) (TC 2.A.6) family. MmpL subfamily.</text>
</comment>
<dbReference type="InterPro" id="IPR000731">
    <property type="entry name" value="SSD"/>
</dbReference>
<dbReference type="InterPro" id="IPR004869">
    <property type="entry name" value="MMPL_dom"/>
</dbReference>
<evidence type="ECO:0000259" key="8">
    <source>
        <dbReference type="PROSITE" id="PS50156"/>
    </source>
</evidence>
<dbReference type="AlphaFoldDB" id="A0A8J7S8Y9"/>
<feature type="transmembrane region" description="Helical" evidence="7">
    <location>
        <begin position="21"/>
        <end position="39"/>
    </location>
</feature>